<dbReference type="PANTHER" id="PTHR11135:SF0">
    <property type="entry name" value="ELONGATOR COMPLEX PROTEIN 3"/>
    <property type="match status" value="1"/>
</dbReference>
<evidence type="ECO:0000313" key="7">
    <source>
        <dbReference type="Proteomes" id="UP001152795"/>
    </source>
</evidence>
<keyword evidence="1" id="KW-0004">4Fe-4S</keyword>
<dbReference type="GO" id="GO:0033588">
    <property type="term" value="C:elongator holoenzyme complex"/>
    <property type="evidence" value="ECO:0007669"/>
    <property type="project" value="TreeGrafter"/>
</dbReference>
<dbReference type="GO" id="GO:0005737">
    <property type="term" value="C:cytoplasm"/>
    <property type="evidence" value="ECO:0007669"/>
    <property type="project" value="TreeGrafter"/>
</dbReference>
<reference evidence="6" key="1">
    <citation type="submission" date="2020-04" db="EMBL/GenBank/DDBJ databases">
        <authorList>
            <person name="Alioto T."/>
            <person name="Alioto T."/>
            <person name="Gomez Garrido J."/>
        </authorList>
    </citation>
    <scope>NUCLEOTIDE SEQUENCE</scope>
    <source>
        <strain evidence="6">A484AB</strain>
    </source>
</reference>
<evidence type="ECO:0000256" key="4">
    <source>
        <dbReference type="ARBA" id="ARBA00023004"/>
    </source>
</evidence>
<keyword evidence="2" id="KW-0949">S-adenosyl-L-methionine</keyword>
<name>A0A6S7LUH9_PARCT</name>
<accession>A0A6S7LUH9</accession>
<evidence type="ECO:0000313" key="6">
    <source>
        <dbReference type="EMBL" id="CAB4045142.1"/>
    </source>
</evidence>
<proteinExistence type="predicted"/>
<dbReference type="Proteomes" id="UP001152795">
    <property type="component" value="Unassembled WGS sequence"/>
</dbReference>
<comment type="caution">
    <text evidence="6">The sequence shown here is derived from an EMBL/GenBank/DDBJ whole genome shotgun (WGS) entry which is preliminary data.</text>
</comment>
<dbReference type="AlphaFoldDB" id="A0A6S7LUH9"/>
<dbReference type="EMBL" id="CACRXK020037789">
    <property type="protein sequence ID" value="CAB4045142.1"/>
    <property type="molecule type" value="Genomic_DNA"/>
</dbReference>
<evidence type="ECO:0000256" key="2">
    <source>
        <dbReference type="ARBA" id="ARBA00022691"/>
    </source>
</evidence>
<evidence type="ECO:0000256" key="1">
    <source>
        <dbReference type="ARBA" id="ARBA00022485"/>
    </source>
</evidence>
<keyword evidence="7" id="KW-1185">Reference proteome</keyword>
<dbReference type="InterPro" id="IPR039661">
    <property type="entry name" value="ELP3"/>
</dbReference>
<keyword evidence="5" id="KW-0411">Iron-sulfur</keyword>
<organism evidence="6 7">
    <name type="scientific">Paramuricea clavata</name>
    <name type="common">Red gorgonian</name>
    <name type="synonym">Violescent sea-whip</name>
    <dbReference type="NCBI Taxonomy" id="317549"/>
    <lineage>
        <taxon>Eukaryota</taxon>
        <taxon>Metazoa</taxon>
        <taxon>Cnidaria</taxon>
        <taxon>Anthozoa</taxon>
        <taxon>Octocorallia</taxon>
        <taxon>Malacalcyonacea</taxon>
        <taxon>Plexauridae</taxon>
        <taxon>Paramuricea</taxon>
    </lineage>
</organism>
<dbReference type="GO" id="GO:0051539">
    <property type="term" value="F:4 iron, 4 sulfur cluster binding"/>
    <property type="evidence" value="ECO:0007669"/>
    <property type="project" value="UniProtKB-KW"/>
</dbReference>
<sequence>MKNSYGSVVPVSSRDPTKFQHQGFGVLLMEEAERIARDEHGSERIAVISGKQTLLYRGGDPLKYPL</sequence>
<gene>
    <name evidence="6" type="ORF">PACLA_8A075138</name>
</gene>
<keyword evidence="4" id="KW-0408">Iron</keyword>
<evidence type="ECO:0000256" key="5">
    <source>
        <dbReference type="ARBA" id="ARBA00023014"/>
    </source>
</evidence>
<dbReference type="GO" id="GO:0046872">
    <property type="term" value="F:metal ion binding"/>
    <property type="evidence" value="ECO:0007669"/>
    <property type="project" value="UniProtKB-KW"/>
</dbReference>
<evidence type="ECO:0000256" key="3">
    <source>
        <dbReference type="ARBA" id="ARBA00022723"/>
    </source>
</evidence>
<dbReference type="GO" id="GO:0002926">
    <property type="term" value="P:tRNA wobble base 5-methoxycarbonylmethyl-2-thiouridinylation"/>
    <property type="evidence" value="ECO:0007669"/>
    <property type="project" value="TreeGrafter"/>
</dbReference>
<keyword evidence="3" id="KW-0479">Metal-binding</keyword>
<dbReference type="PANTHER" id="PTHR11135">
    <property type="entry name" value="HISTONE ACETYLTRANSFERASE-RELATED"/>
    <property type="match status" value="1"/>
</dbReference>
<dbReference type="GO" id="GO:0005634">
    <property type="term" value="C:nucleus"/>
    <property type="evidence" value="ECO:0007669"/>
    <property type="project" value="TreeGrafter"/>
</dbReference>
<dbReference type="OrthoDB" id="10265243at2759"/>
<protein>
    <submittedName>
        <fullName evidence="6">Elongator complex 3 isoform X2</fullName>
    </submittedName>
</protein>